<evidence type="ECO:0000313" key="6">
    <source>
        <dbReference type="EMBL" id="KPV51427.1"/>
    </source>
</evidence>
<sequence>MLAPARHALAKYQQLAADLRRAILAGELAAGAQLPTEDELCRRYDVARGTVRRALAELAAEELIDAEHGVGSFVRAPHSNAAPFRFVEEGQAAGALTYRVLAQEVLPAPPGLAAQLKIVPGAPVMRGTACVLEGDIPAAEVHALQQQLPGLTRGEGLLESTFDHYAPVRSDPPTRPRSDNNPLNRKEYLLHVLRRV</sequence>
<dbReference type="CDD" id="cd07377">
    <property type="entry name" value="WHTH_GntR"/>
    <property type="match status" value="1"/>
</dbReference>
<dbReference type="InterPro" id="IPR050679">
    <property type="entry name" value="Bact_HTH_transcr_reg"/>
</dbReference>
<comment type="caution">
    <text evidence="6">The sequence shown here is derived from an EMBL/GenBank/DDBJ whole genome shotgun (WGS) entry which is preliminary data.</text>
</comment>
<dbReference type="InterPro" id="IPR000524">
    <property type="entry name" value="Tscrpt_reg_HTH_GntR"/>
</dbReference>
<dbReference type="InterPro" id="IPR036390">
    <property type="entry name" value="WH_DNA-bd_sf"/>
</dbReference>
<dbReference type="Pfam" id="PF00679">
    <property type="entry name" value="EFG_C"/>
    <property type="match status" value="1"/>
</dbReference>
<keyword evidence="3" id="KW-0804">Transcription</keyword>
<dbReference type="GO" id="GO:0045892">
    <property type="term" value="P:negative regulation of DNA-templated transcription"/>
    <property type="evidence" value="ECO:0007669"/>
    <property type="project" value="TreeGrafter"/>
</dbReference>
<dbReference type="InterPro" id="IPR028978">
    <property type="entry name" value="Chorismate_lyase_/UTRA_dom_sf"/>
</dbReference>
<dbReference type="InterPro" id="IPR036388">
    <property type="entry name" value="WH-like_DNA-bd_sf"/>
</dbReference>
<feature type="region of interest" description="Disordered" evidence="4">
    <location>
        <begin position="164"/>
        <end position="184"/>
    </location>
</feature>
<dbReference type="InterPro" id="IPR035647">
    <property type="entry name" value="EFG_III/V"/>
</dbReference>
<dbReference type="PROSITE" id="PS50949">
    <property type="entry name" value="HTH_GNTR"/>
    <property type="match status" value="1"/>
</dbReference>
<keyword evidence="7" id="KW-1185">Reference proteome</keyword>
<proteinExistence type="predicted"/>
<protein>
    <recommendedName>
        <fullName evidence="5">HTH gntR-type domain-containing protein</fullName>
    </recommendedName>
</protein>
<dbReference type="Pfam" id="PF00392">
    <property type="entry name" value="GntR"/>
    <property type="match status" value="1"/>
</dbReference>
<dbReference type="SUPFAM" id="SSF46785">
    <property type="entry name" value="Winged helix' DNA-binding domain"/>
    <property type="match status" value="1"/>
</dbReference>
<feature type="domain" description="HTH gntR-type" evidence="5">
    <location>
        <begin position="9"/>
        <end position="77"/>
    </location>
</feature>
<evidence type="ECO:0000259" key="5">
    <source>
        <dbReference type="PROSITE" id="PS50949"/>
    </source>
</evidence>
<reference evidence="6 7" key="1">
    <citation type="submission" date="2015-09" db="EMBL/GenBank/DDBJ databases">
        <title>Draft genome sequence of Kouleothrix aurantiaca JCM 19913.</title>
        <authorList>
            <person name="Hemp J."/>
        </authorList>
    </citation>
    <scope>NUCLEOTIDE SEQUENCE [LARGE SCALE GENOMIC DNA]</scope>
    <source>
        <strain evidence="6 7">COM-B</strain>
    </source>
</reference>
<dbReference type="Gene3D" id="1.10.10.10">
    <property type="entry name" value="Winged helix-like DNA-binding domain superfamily/Winged helix DNA-binding domain"/>
    <property type="match status" value="1"/>
</dbReference>
<evidence type="ECO:0000256" key="1">
    <source>
        <dbReference type="ARBA" id="ARBA00023015"/>
    </source>
</evidence>
<evidence type="ECO:0000313" key="7">
    <source>
        <dbReference type="Proteomes" id="UP000050509"/>
    </source>
</evidence>
<dbReference type="Proteomes" id="UP000050509">
    <property type="component" value="Unassembled WGS sequence"/>
</dbReference>
<gene>
    <name evidence="6" type="ORF">SE17_21235</name>
</gene>
<evidence type="ECO:0000256" key="4">
    <source>
        <dbReference type="SAM" id="MobiDB-lite"/>
    </source>
</evidence>
<dbReference type="GO" id="GO:0003677">
    <property type="term" value="F:DNA binding"/>
    <property type="evidence" value="ECO:0007669"/>
    <property type="project" value="UniProtKB-KW"/>
</dbReference>
<evidence type="ECO:0000256" key="3">
    <source>
        <dbReference type="ARBA" id="ARBA00023163"/>
    </source>
</evidence>
<dbReference type="InterPro" id="IPR000640">
    <property type="entry name" value="EFG_V-like"/>
</dbReference>
<dbReference type="SUPFAM" id="SSF54980">
    <property type="entry name" value="EF-G C-terminal domain-like"/>
    <property type="match status" value="1"/>
</dbReference>
<keyword evidence="1" id="KW-0805">Transcription regulation</keyword>
<organism evidence="6 7">
    <name type="scientific">Kouleothrix aurantiaca</name>
    <dbReference type="NCBI Taxonomy" id="186479"/>
    <lineage>
        <taxon>Bacteria</taxon>
        <taxon>Bacillati</taxon>
        <taxon>Chloroflexota</taxon>
        <taxon>Chloroflexia</taxon>
        <taxon>Chloroflexales</taxon>
        <taxon>Roseiflexineae</taxon>
        <taxon>Roseiflexaceae</taxon>
        <taxon>Kouleothrix</taxon>
    </lineage>
</organism>
<keyword evidence="2" id="KW-0238">DNA-binding</keyword>
<dbReference type="AlphaFoldDB" id="A0A0P9FEK8"/>
<dbReference type="Gene3D" id="3.30.70.240">
    <property type="match status" value="1"/>
</dbReference>
<dbReference type="PRINTS" id="PR00035">
    <property type="entry name" value="HTHGNTR"/>
</dbReference>
<evidence type="ECO:0000256" key="2">
    <source>
        <dbReference type="ARBA" id="ARBA00023125"/>
    </source>
</evidence>
<dbReference type="SMART" id="SM00345">
    <property type="entry name" value="HTH_GNTR"/>
    <property type="match status" value="1"/>
</dbReference>
<name>A0A0P9FEK8_9CHLR</name>
<accession>A0A0P9FEK8</accession>
<dbReference type="PANTHER" id="PTHR44846">
    <property type="entry name" value="MANNOSYL-D-GLYCERATE TRANSPORT/METABOLISM SYSTEM REPRESSOR MNGR-RELATED"/>
    <property type="match status" value="1"/>
</dbReference>
<dbReference type="SUPFAM" id="SSF64288">
    <property type="entry name" value="Chorismate lyase-like"/>
    <property type="match status" value="1"/>
</dbReference>
<dbReference type="GO" id="GO:0003700">
    <property type="term" value="F:DNA-binding transcription factor activity"/>
    <property type="evidence" value="ECO:0007669"/>
    <property type="project" value="InterPro"/>
</dbReference>
<dbReference type="EMBL" id="LJCR01000917">
    <property type="protein sequence ID" value="KPV51427.1"/>
    <property type="molecule type" value="Genomic_DNA"/>
</dbReference>
<dbReference type="PANTHER" id="PTHR44846:SF17">
    <property type="entry name" value="GNTR-FAMILY TRANSCRIPTIONAL REGULATOR"/>
    <property type="match status" value="1"/>
</dbReference>
<feature type="compositionally biased region" description="Basic and acidic residues" evidence="4">
    <location>
        <begin position="172"/>
        <end position="184"/>
    </location>
</feature>